<feature type="compositionally biased region" description="Low complexity" evidence="1">
    <location>
        <begin position="207"/>
        <end position="225"/>
    </location>
</feature>
<reference evidence="2 3" key="1">
    <citation type="journal article" date="2024" name="bioRxiv">
        <title>Comparative genomics of Cryptococcus and Kwoniella reveals pathogenesis evolution and contrasting karyotype dynamics via intercentromeric recombination or chromosome fusion.</title>
        <authorList>
            <person name="Coelho M.A."/>
            <person name="David-Palma M."/>
            <person name="Shea T."/>
            <person name="Bowers K."/>
            <person name="McGinley-Smith S."/>
            <person name="Mohammad A.W."/>
            <person name="Gnirke A."/>
            <person name="Yurkov A.M."/>
            <person name="Nowrousian M."/>
            <person name="Sun S."/>
            <person name="Cuomo C.A."/>
            <person name="Heitman J."/>
        </authorList>
    </citation>
    <scope>NUCLEOTIDE SEQUENCE [LARGE SCALE GENOMIC DNA]</scope>
    <source>
        <strain evidence="2 3">CBS 13917</strain>
    </source>
</reference>
<dbReference type="PANTHER" id="PTHR28630">
    <property type="match status" value="1"/>
</dbReference>
<evidence type="ECO:0008006" key="4">
    <source>
        <dbReference type="Google" id="ProtNLM"/>
    </source>
</evidence>
<dbReference type="AlphaFoldDB" id="A0AAW0Z252"/>
<sequence>MSSTSSPPILDDNNPGQAAAFDADSSSLNLDHLVLGQRSQSLAPSSLSSSTTPPPLRSASVSTLPSVNSVRRLSRKLPPALTESLENLAQSNSPSPSSSSYLVSQRNPLDAGIDTHHSCEGVSPLTKTIGLPADANEAQQQQLQQQQGHQFILSVAEPISSGLLLAPLSTRSNSGSGSSTFSQNIFYTPNPNLKSDSKPPQKRSIKKGSISGPSSTSTSQLSLRPNMFSRKGSSSSSSNGSTSTQLQTPPPSHASRFLTTRGSVSSSSASCGIGRDGSDNCGTWSIMDEVEMSETIAGKKNKKESRTEKKLREKKEKERFDERRPPTAKELFEASLLQVVGEHGERVKFGDLVNGKKRTIVVFIRHWFCPLCAQYMNSIISEVSVDALEKANVELLIIGNGSDKMLDGYRNKAFRCPFKMYTDPTLALYRALGLTRQTGDSGPEEEKGDYLVQSAMESTVQTIKRATKMPLRNPGHFLQLGGEFVFDSPLNVIYTHRMTNTRSHSPIRDICAEAGVRLEFIHYEPGPPPPPVHRSSYLSNGTGEGAEGGELDNWQKERDDTLSRMRALKVARREGVKAVALDGYTFDKRSKVDNVKIVDEDVVLEEEEVEVEGLGFVV</sequence>
<feature type="compositionally biased region" description="Basic and acidic residues" evidence="1">
    <location>
        <begin position="304"/>
        <end position="325"/>
    </location>
</feature>
<dbReference type="InterPro" id="IPR032801">
    <property type="entry name" value="PXL2A/B/C"/>
</dbReference>
<dbReference type="PANTHER" id="PTHR28630:SF3">
    <property type="entry name" value="PEROXIREDOXIN-LIKE 2C"/>
    <property type="match status" value="1"/>
</dbReference>
<feature type="compositionally biased region" description="Low complexity" evidence="1">
    <location>
        <begin position="39"/>
        <end position="51"/>
    </location>
</feature>
<dbReference type="CDD" id="cd02970">
    <property type="entry name" value="PRX_like2"/>
    <property type="match status" value="1"/>
</dbReference>
<dbReference type="Gene3D" id="3.40.30.10">
    <property type="entry name" value="Glutaredoxin"/>
    <property type="match status" value="1"/>
</dbReference>
<feature type="region of interest" description="Disordered" evidence="1">
    <location>
        <begin position="1"/>
        <end position="23"/>
    </location>
</feature>
<dbReference type="KEGG" id="kne:92178697"/>
<protein>
    <recommendedName>
        <fullName evidence="4">Thioredoxin domain-containing protein</fullName>
    </recommendedName>
</protein>
<dbReference type="SUPFAM" id="SSF52833">
    <property type="entry name" value="Thioredoxin-like"/>
    <property type="match status" value="1"/>
</dbReference>
<gene>
    <name evidence="2" type="ORF">IAR55_001438</name>
</gene>
<evidence type="ECO:0000313" key="2">
    <source>
        <dbReference type="EMBL" id="KAK8864192.1"/>
    </source>
</evidence>
<feature type="region of interest" description="Disordered" evidence="1">
    <location>
        <begin position="537"/>
        <end position="557"/>
    </location>
</feature>
<dbReference type="GeneID" id="92178697"/>
<accession>A0AAW0Z252</accession>
<evidence type="ECO:0000256" key="1">
    <source>
        <dbReference type="SAM" id="MobiDB-lite"/>
    </source>
</evidence>
<name>A0AAW0Z252_9TREE</name>
<feature type="compositionally biased region" description="Low complexity" evidence="1">
    <location>
        <begin position="170"/>
        <end position="182"/>
    </location>
</feature>
<dbReference type="EMBL" id="JBCAWK010000003">
    <property type="protein sequence ID" value="KAK8864192.1"/>
    <property type="molecule type" value="Genomic_DNA"/>
</dbReference>
<comment type="caution">
    <text evidence="2">The sequence shown here is derived from an EMBL/GenBank/DDBJ whole genome shotgun (WGS) entry which is preliminary data.</text>
</comment>
<proteinExistence type="predicted"/>
<dbReference type="RefSeq" id="XP_066804488.1">
    <property type="nucleotide sequence ID" value="XM_066944565.1"/>
</dbReference>
<feature type="region of interest" description="Disordered" evidence="1">
    <location>
        <begin position="39"/>
        <end position="70"/>
    </location>
</feature>
<evidence type="ECO:0000313" key="3">
    <source>
        <dbReference type="Proteomes" id="UP001388673"/>
    </source>
</evidence>
<feature type="compositionally biased region" description="Polar residues" evidence="1">
    <location>
        <begin position="61"/>
        <end position="70"/>
    </location>
</feature>
<keyword evidence="3" id="KW-1185">Reference proteome</keyword>
<dbReference type="InterPro" id="IPR036249">
    <property type="entry name" value="Thioredoxin-like_sf"/>
</dbReference>
<feature type="region of interest" description="Disordered" evidence="1">
    <location>
        <begin position="170"/>
        <end position="273"/>
    </location>
</feature>
<feature type="compositionally biased region" description="Polar residues" evidence="1">
    <location>
        <begin position="183"/>
        <end position="194"/>
    </location>
</feature>
<feature type="region of interest" description="Disordered" evidence="1">
    <location>
        <begin position="295"/>
        <end position="325"/>
    </location>
</feature>
<feature type="compositionally biased region" description="Low complexity" evidence="1">
    <location>
        <begin position="232"/>
        <end position="244"/>
    </location>
</feature>
<dbReference type="Pfam" id="PF13911">
    <property type="entry name" value="AhpC-TSA_2"/>
    <property type="match status" value="1"/>
</dbReference>
<dbReference type="Proteomes" id="UP001388673">
    <property type="component" value="Unassembled WGS sequence"/>
</dbReference>
<organism evidence="2 3">
    <name type="scientific">Kwoniella newhampshirensis</name>
    <dbReference type="NCBI Taxonomy" id="1651941"/>
    <lineage>
        <taxon>Eukaryota</taxon>
        <taxon>Fungi</taxon>
        <taxon>Dikarya</taxon>
        <taxon>Basidiomycota</taxon>
        <taxon>Agaricomycotina</taxon>
        <taxon>Tremellomycetes</taxon>
        <taxon>Tremellales</taxon>
        <taxon>Cryptococcaceae</taxon>
        <taxon>Kwoniella</taxon>
    </lineage>
</organism>